<dbReference type="RefSeq" id="WP_188867974.1">
    <property type="nucleotide sequence ID" value="NZ_BMNW01000011.1"/>
</dbReference>
<protein>
    <submittedName>
        <fullName evidence="1">Uncharacterized protein</fullName>
    </submittedName>
</protein>
<dbReference type="EMBL" id="BMNW01000011">
    <property type="protein sequence ID" value="GGM25929.1"/>
    <property type="molecule type" value="Genomic_DNA"/>
</dbReference>
<accession>A0ABQ2H1H8</accession>
<gene>
    <name evidence="1" type="ORF">GCM10009425_40820</name>
</gene>
<sequence length="107" mass="12088">MPLSPINEMAIALSRITERECRATDRNWQKIPTMFWFDSLNQLNEFKSFKVINVPTDDSVTAYAVIGELENVTELSVMDCVAEFPCSAYAELFAELLNKAFSKQATA</sequence>
<organism evidence="1 2">
    <name type="scientific">Pseudomonas asuensis</name>
    <dbReference type="NCBI Taxonomy" id="1825787"/>
    <lineage>
        <taxon>Bacteria</taxon>
        <taxon>Pseudomonadati</taxon>
        <taxon>Pseudomonadota</taxon>
        <taxon>Gammaproteobacteria</taxon>
        <taxon>Pseudomonadales</taxon>
        <taxon>Pseudomonadaceae</taxon>
        <taxon>Pseudomonas</taxon>
    </lineage>
</organism>
<dbReference type="Proteomes" id="UP000616499">
    <property type="component" value="Unassembled WGS sequence"/>
</dbReference>
<evidence type="ECO:0000313" key="2">
    <source>
        <dbReference type="Proteomes" id="UP000616499"/>
    </source>
</evidence>
<name>A0ABQ2H1H8_9PSED</name>
<keyword evidence="2" id="KW-1185">Reference proteome</keyword>
<proteinExistence type="predicted"/>
<reference evidence="2" key="1">
    <citation type="journal article" date="2019" name="Int. J. Syst. Evol. Microbiol.">
        <title>The Global Catalogue of Microorganisms (GCM) 10K type strain sequencing project: providing services to taxonomists for standard genome sequencing and annotation.</title>
        <authorList>
            <consortium name="The Broad Institute Genomics Platform"/>
            <consortium name="The Broad Institute Genome Sequencing Center for Infectious Disease"/>
            <person name="Wu L."/>
            <person name="Ma J."/>
        </authorList>
    </citation>
    <scope>NUCLEOTIDE SEQUENCE [LARGE SCALE GENOMIC DNA]</scope>
    <source>
        <strain evidence="2">JCM 13501</strain>
    </source>
</reference>
<comment type="caution">
    <text evidence="1">The sequence shown here is derived from an EMBL/GenBank/DDBJ whole genome shotgun (WGS) entry which is preliminary data.</text>
</comment>
<evidence type="ECO:0000313" key="1">
    <source>
        <dbReference type="EMBL" id="GGM25929.1"/>
    </source>
</evidence>